<dbReference type="InterPro" id="IPR004690">
    <property type="entry name" value="Maln_transptMadL"/>
</dbReference>
<comment type="caution">
    <text evidence="2">The sequence shown here is derived from an EMBL/GenBank/DDBJ whole genome shotgun (WGS) entry which is preliminary data.</text>
</comment>
<name>A0AAW7XFT1_9GAMM</name>
<dbReference type="Proteomes" id="UP001169862">
    <property type="component" value="Unassembled WGS sequence"/>
</dbReference>
<keyword evidence="1" id="KW-1133">Transmembrane helix</keyword>
<evidence type="ECO:0000313" key="3">
    <source>
        <dbReference type="Proteomes" id="UP001169862"/>
    </source>
</evidence>
<evidence type="ECO:0000313" key="2">
    <source>
        <dbReference type="EMBL" id="MDO6452427.1"/>
    </source>
</evidence>
<evidence type="ECO:0000256" key="1">
    <source>
        <dbReference type="SAM" id="Phobius"/>
    </source>
</evidence>
<proteinExistence type="predicted"/>
<feature type="transmembrane region" description="Helical" evidence="1">
    <location>
        <begin position="62"/>
        <end position="80"/>
    </location>
</feature>
<organism evidence="2 3">
    <name type="scientific">Neptunomonas phycophila</name>
    <dbReference type="NCBI Taxonomy" id="1572645"/>
    <lineage>
        <taxon>Bacteria</taxon>
        <taxon>Pseudomonadati</taxon>
        <taxon>Pseudomonadota</taxon>
        <taxon>Gammaproteobacteria</taxon>
        <taxon>Oceanospirillales</taxon>
        <taxon>Oceanospirillaceae</taxon>
        <taxon>Neptunomonas</taxon>
    </lineage>
</organism>
<dbReference type="GO" id="GO:0016020">
    <property type="term" value="C:membrane"/>
    <property type="evidence" value="ECO:0007669"/>
    <property type="project" value="InterPro"/>
</dbReference>
<sequence length="141" mass="14527">MIIYGVALLSVCTLTGIAIGQMLGKLIGVPANVGGVGIAMILLILAGTYLKKRDLLNIKTEQGVEFWSAIYIPIVVAMAAKQNVMGALTGGPMAITAGIFAVVCGFLLVPVLSRIGNDESSDTTKAVSVETPSTTTSSSVR</sequence>
<keyword evidence="1" id="KW-0812">Transmembrane</keyword>
<feature type="transmembrane region" description="Helical" evidence="1">
    <location>
        <begin position="30"/>
        <end position="50"/>
    </location>
</feature>
<protein>
    <submittedName>
        <fullName evidence="2">Malonate transporter subunit MadL</fullName>
    </submittedName>
</protein>
<keyword evidence="1" id="KW-0472">Membrane</keyword>
<accession>A0AAW7XFT1</accession>
<dbReference type="NCBIfam" id="TIGR00807">
    <property type="entry name" value="malonate_madL"/>
    <property type="match status" value="1"/>
</dbReference>
<dbReference type="AlphaFoldDB" id="A0AAW7XFT1"/>
<reference evidence="2" key="1">
    <citation type="submission" date="2023-07" db="EMBL/GenBank/DDBJ databases">
        <title>Genome content predicts the carbon catabolic preferences of heterotrophic bacteria.</title>
        <authorList>
            <person name="Gralka M."/>
        </authorList>
    </citation>
    <scope>NUCLEOTIDE SEQUENCE</scope>
    <source>
        <strain evidence="2">I2M16</strain>
    </source>
</reference>
<dbReference type="Pfam" id="PF03817">
    <property type="entry name" value="MadL"/>
    <property type="match status" value="1"/>
</dbReference>
<gene>
    <name evidence="2" type="primary">madL</name>
    <name evidence="2" type="ORF">Q4490_02510</name>
</gene>
<dbReference type="GeneID" id="89456226"/>
<dbReference type="EMBL" id="JAUOPG010000001">
    <property type="protein sequence ID" value="MDO6452427.1"/>
    <property type="molecule type" value="Genomic_DNA"/>
</dbReference>
<dbReference type="RefSeq" id="WP_178968706.1">
    <property type="nucleotide sequence ID" value="NZ_CAXHZV010000001.1"/>
</dbReference>
<feature type="transmembrane region" description="Helical" evidence="1">
    <location>
        <begin position="92"/>
        <end position="112"/>
    </location>
</feature>